<protein>
    <recommendedName>
        <fullName evidence="3">SusD/RagB family nutrient-binding outer membrane lipoprotein</fullName>
    </recommendedName>
</protein>
<evidence type="ECO:0008006" key="3">
    <source>
        <dbReference type="Google" id="ProtNLM"/>
    </source>
</evidence>
<dbReference type="EMBL" id="CP069450">
    <property type="protein sequence ID" value="QRO50101.1"/>
    <property type="molecule type" value="Genomic_DNA"/>
</dbReference>
<dbReference type="RefSeq" id="WP_027200468.1">
    <property type="nucleotide sequence ID" value="NZ_CAJKXH010000006.1"/>
</dbReference>
<sequence length="319" mass="36903">MKKIAIYLIMILFLGISCSEDVKVNPELVGPLYGLTKGEPGSVDELIYNTWEEWGMYYLYKFEPYAFQVTNWSGYFNKWYTPVKEENTDVIRKIIDHIQGGIFVGLDKDLVQGSWFVRTFLCDSLCDDYDYNSEKVVDNYLQNGDCIILTGVGDKMNNFTDEDWAKWKEELSSLLISRLYLGAAEQPADFFNSRMKKANGQEASSILGNLWEDDPVGKYSPNVYTFRKNGYVRSKPNFTGPETIFVPDQQMDLADYISFLTTNKKTELEYNFEVFPRMLERAVALIPYLQRVLSMDLEAMQNANCPEDPVETDYFKNLK</sequence>
<accession>A0ABX7H4Y1</accession>
<keyword evidence="2" id="KW-1185">Reference proteome</keyword>
<evidence type="ECO:0000313" key="2">
    <source>
        <dbReference type="Proteomes" id="UP000654720"/>
    </source>
</evidence>
<evidence type="ECO:0000313" key="1">
    <source>
        <dbReference type="EMBL" id="QRO50101.1"/>
    </source>
</evidence>
<organism evidence="1 2">
    <name type="scientific">Butyricimonas virosa</name>
    <dbReference type="NCBI Taxonomy" id="544645"/>
    <lineage>
        <taxon>Bacteria</taxon>
        <taxon>Pseudomonadati</taxon>
        <taxon>Bacteroidota</taxon>
        <taxon>Bacteroidia</taxon>
        <taxon>Bacteroidales</taxon>
        <taxon>Odoribacteraceae</taxon>
        <taxon>Butyricimonas</taxon>
    </lineage>
</organism>
<reference evidence="1 2" key="1">
    <citation type="submission" date="2021-02" db="EMBL/GenBank/DDBJ databases">
        <title>FDA dAtabase for Regulatory Grade micrObial Sequences (FDA-ARGOS): Supporting development and validation of Infectious Disease Dx tests.</title>
        <authorList>
            <person name="Carlson P."/>
            <person name="Fischbach M."/>
            <person name="Hastie J."/>
            <person name="Bilen M."/>
            <person name="Cheng A."/>
            <person name="Tallon L."/>
            <person name="Sadzewicz L."/>
            <person name="Zhao X."/>
            <person name="Boylan J."/>
            <person name="Ott S."/>
            <person name="Bowen H."/>
            <person name="Vavikolanu K."/>
            <person name="Mehta A."/>
            <person name="Aluvathingal J."/>
            <person name="Nadendla S."/>
            <person name="Yan Y."/>
            <person name="Sichtig H."/>
        </authorList>
    </citation>
    <scope>NUCLEOTIDE SEQUENCE [LARGE SCALE GENOMIC DNA]</scope>
    <source>
        <strain evidence="1 2">FDAARGOS_1229</strain>
    </source>
</reference>
<dbReference type="Proteomes" id="UP000654720">
    <property type="component" value="Chromosome"/>
</dbReference>
<proteinExistence type="predicted"/>
<dbReference type="Gene3D" id="3.40.390.70">
    <property type="match status" value="1"/>
</dbReference>
<name>A0ABX7H4Y1_9BACT</name>
<gene>
    <name evidence="1" type="ORF">I6J59_00185</name>
</gene>
<dbReference type="PROSITE" id="PS51257">
    <property type="entry name" value="PROKAR_LIPOPROTEIN"/>
    <property type="match status" value="1"/>
</dbReference>
<dbReference type="GeneID" id="93097129"/>